<feature type="binding site" evidence="5">
    <location>
        <begin position="229"/>
        <end position="232"/>
    </location>
    <ligand>
        <name>dihydroxyacetone phosphate</name>
        <dbReference type="ChEBI" id="CHEBI:57642"/>
    </ligand>
</feature>
<evidence type="ECO:0000256" key="5">
    <source>
        <dbReference type="PIRSR" id="PIRSR001359-2"/>
    </source>
</evidence>
<dbReference type="CDD" id="cd00947">
    <property type="entry name" value="TBP_aldolase_IIB"/>
    <property type="match status" value="1"/>
</dbReference>
<dbReference type="KEGG" id="ril:CRIB_2223"/>
<dbReference type="GO" id="GO:0006096">
    <property type="term" value="P:glycolytic process"/>
    <property type="evidence" value="ECO:0007669"/>
    <property type="project" value="InterPro"/>
</dbReference>
<feature type="binding site" evidence="6">
    <location>
        <position position="85"/>
    </location>
    <ligand>
        <name>Zn(2+)</name>
        <dbReference type="ChEBI" id="CHEBI:29105"/>
        <label>1</label>
        <note>catalytic</note>
    </ligand>
</feature>
<keyword evidence="8" id="KW-1185">Reference proteome</keyword>
<dbReference type="Proteomes" id="UP000245622">
    <property type="component" value="Chromosome 1"/>
</dbReference>
<organism evidence="7 8">
    <name type="scientific">Romboutsia ilealis</name>
    <dbReference type="NCBI Taxonomy" id="1115758"/>
    <lineage>
        <taxon>Bacteria</taxon>
        <taxon>Bacillati</taxon>
        <taxon>Bacillota</taxon>
        <taxon>Clostridia</taxon>
        <taxon>Peptostreptococcales</taxon>
        <taxon>Peptostreptococcaceae</taxon>
        <taxon>Romboutsia</taxon>
    </lineage>
</organism>
<accession>A0A1V1I5F5</accession>
<dbReference type="NCBIfam" id="TIGR01859">
    <property type="entry name" value="fruc_bis_ald"/>
    <property type="match status" value="1"/>
</dbReference>
<dbReference type="PROSITE" id="PS00806">
    <property type="entry name" value="ALDOLASE_CLASS_II_2"/>
    <property type="match status" value="1"/>
</dbReference>
<feature type="binding site" evidence="5">
    <location>
        <begin position="208"/>
        <end position="210"/>
    </location>
    <ligand>
        <name>dihydroxyacetone phosphate</name>
        <dbReference type="ChEBI" id="CHEBI:57642"/>
    </ligand>
</feature>
<reference evidence="7 8" key="1">
    <citation type="submission" date="2014-04" db="EMBL/GenBank/DDBJ databases">
        <authorList>
            <person name="Hornung B.V."/>
        </authorList>
    </citation>
    <scope>NUCLEOTIDE SEQUENCE [LARGE SCALE GENOMIC DNA]</scope>
    <source>
        <strain evidence="7 8">CRIB</strain>
    </source>
</reference>
<feature type="binding site" evidence="6">
    <location>
        <position position="135"/>
    </location>
    <ligand>
        <name>Zn(2+)</name>
        <dbReference type="ChEBI" id="CHEBI:29105"/>
        <label>2</label>
    </ligand>
</feature>
<evidence type="ECO:0000256" key="2">
    <source>
        <dbReference type="ARBA" id="ARBA00022833"/>
    </source>
</evidence>
<dbReference type="GO" id="GO:0008270">
    <property type="term" value="F:zinc ion binding"/>
    <property type="evidence" value="ECO:0007669"/>
    <property type="project" value="InterPro"/>
</dbReference>
<proteinExistence type="predicted"/>
<keyword evidence="2 6" id="KW-0862">Zinc</keyword>
<dbReference type="SUPFAM" id="SSF51569">
    <property type="entry name" value="Aldolase"/>
    <property type="match status" value="1"/>
</dbReference>
<evidence type="ECO:0000313" key="7">
    <source>
        <dbReference type="EMBL" id="CED94824.1"/>
    </source>
</evidence>
<dbReference type="PANTHER" id="PTHR30304">
    <property type="entry name" value="D-TAGATOSE-1,6-BISPHOSPHATE ALDOLASE"/>
    <property type="match status" value="1"/>
</dbReference>
<evidence type="ECO:0000256" key="3">
    <source>
        <dbReference type="ARBA" id="ARBA00023239"/>
    </source>
</evidence>
<evidence type="ECO:0000256" key="1">
    <source>
        <dbReference type="ARBA" id="ARBA00022723"/>
    </source>
</evidence>
<keyword evidence="3 7" id="KW-0456">Lyase</keyword>
<comment type="cofactor">
    <cofactor evidence="6">
        <name>Zn(2+)</name>
        <dbReference type="ChEBI" id="CHEBI:29105"/>
    </cofactor>
    <text evidence="6">Binds 2 Zn(2+) ions per subunit. One is catalytic and the other provides a structural contribution.</text>
</comment>
<feature type="binding site" evidence="6">
    <location>
        <position position="207"/>
    </location>
    <ligand>
        <name>Zn(2+)</name>
        <dbReference type="ChEBI" id="CHEBI:29105"/>
        <label>1</label>
        <note>catalytic</note>
    </ligand>
</feature>
<dbReference type="InterPro" id="IPR011289">
    <property type="entry name" value="Fruc_bis_ald_class-2"/>
</dbReference>
<dbReference type="InterPro" id="IPR000771">
    <property type="entry name" value="FBA_II"/>
</dbReference>
<feature type="active site" description="Proton donor" evidence="4">
    <location>
        <position position="84"/>
    </location>
</feature>
<dbReference type="Gene3D" id="3.20.20.70">
    <property type="entry name" value="Aldolase class I"/>
    <property type="match status" value="1"/>
</dbReference>
<dbReference type="GeneID" id="82206250"/>
<dbReference type="PIRSF" id="PIRSF001359">
    <property type="entry name" value="F_bP_aldolase_II"/>
    <property type="match status" value="1"/>
</dbReference>
<dbReference type="InterPro" id="IPR013785">
    <property type="entry name" value="Aldolase_TIM"/>
</dbReference>
<dbReference type="AlphaFoldDB" id="A0A1V1I5F5"/>
<dbReference type="EC" id="4.1.2.13" evidence="7"/>
<keyword evidence="1 6" id="KW-0479">Metal-binding</keyword>
<feature type="binding site" evidence="6">
    <location>
        <position position="105"/>
    </location>
    <ligand>
        <name>Zn(2+)</name>
        <dbReference type="ChEBI" id="CHEBI:29105"/>
        <label>2</label>
    </ligand>
</feature>
<protein>
    <submittedName>
        <fullName evidence="7">Fructose-bisphosphate aldolase</fullName>
        <ecNumber evidence="7">4.1.2.13</ecNumber>
    </submittedName>
</protein>
<dbReference type="GO" id="GO:0030388">
    <property type="term" value="P:fructose 1,6-bisphosphate metabolic process"/>
    <property type="evidence" value="ECO:0007669"/>
    <property type="project" value="InterPro"/>
</dbReference>
<dbReference type="GO" id="GO:0004332">
    <property type="term" value="F:fructose-bisphosphate aldolase activity"/>
    <property type="evidence" value="ECO:0007669"/>
    <property type="project" value="UniProtKB-EC"/>
</dbReference>
<dbReference type="Pfam" id="PF01116">
    <property type="entry name" value="F_bP_aldolase"/>
    <property type="match status" value="1"/>
</dbReference>
<dbReference type="PANTHER" id="PTHR30304:SF0">
    <property type="entry name" value="D-TAGATOSE-1,6-BISPHOSPHATE ALDOLASE SUBUNIT GATY-RELATED"/>
    <property type="match status" value="1"/>
</dbReference>
<dbReference type="NCBIfam" id="TIGR00167">
    <property type="entry name" value="cbbA"/>
    <property type="match status" value="1"/>
</dbReference>
<evidence type="ECO:0000256" key="6">
    <source>
        <dbReference type="PIRSR" id="PIRSR001359-3"/>
    </source>
</evidence>
<name>A0A1V1I5F5_9FIRM</name>
<dbReference type="InterPro" id="IPR050246">
    <property type="entry name" value="Class_II_FBP_aldolase"/>
</dbReference>
<gene>
    <name evidence="7" type="ORF">CRIB_2223</name>
</gene>
<feature type="binding site" evidence="5">
    <location>
        <position position="178"/>
    </location>
    <ligand>
        <name>dihydroxyacetone phosphate</name>
        <dbReference type="ChEBI" id="CHEBI:57642"/>
    </ligand>
</feature>
<evidence type="ECO:0000256" key="4">
    <source>
        <dbReference type="PIRSR" id="PIRSR001359-1"/>
    </source>
</evidence>
<dbReference type="RefSeq" id="WP_180702317.1">
    <property type="nucleotide sequence ID" value="NZ_CAJUCR010000008.1"/>
</dbReference>
<dbReference type="EMBL" id="LN555523">
    <property type="protein sequence ID" value="CED94824.1"/>
    <property type="molecule type" value="Genomic_DNA"/>
</dbReference>
<sequence>MLVSAKEMLNKAREGKYAVGQFNINNLEWTKAVLLTAQENNSPVILGVSEGAGKYMGGYKTIVGMVNGMLEELNITVPVALHLDHGSYEGALKVIEAGFSSVMFDGSHYSIEENVAKTKEIVEIAHSKGISVEAEVGSIGGEEDGVVGAGEVADPDECKLISDLGVDMLAAGIGNIHGQYPENWAGLNFDALEAINNATGDMPLVLHGGTGIPAEMIQKAISLGVSKINVNTECQLAFAAATRKYIEEGKDLQGKGFDPRKVLAPGFEAIKATVKEKMELFGSINKA</sequence>
<feature type="binding site" evidence="6">
    <location>
        <position position="177"/>
    </location>
    <ligand>
        <name>Zn(2+)</name>
        <dbReference type="ChEBI" id="CHEBI:29105"/>
        <label>1</label>
        <note>catalytic</note>
    </ligand>
</feature>
<evidence type="ECO:0000313" key="8">
    <source>
        <dbReference type="Proteomes" id="UP000245622"/>
    </source>
</evidence>